<name>A0A2P2QIU0_RHIMU</name>
<accession>A0A2P2QIU0</accession>
<reference evidence="1" key="1">
    <citation type="submission" date="2018-02" db="EMBL/GenBank/DDBJ databases">
        <title>Rhizophora mucronata_Transcriptome.</title>
        <authorList>
            <person name="Meera S.P."/>
            <person name="Sreeshan A."/>
            <person name="Augustine A."/>
        </authorList>
    </citation>
    <scope>NUCLEOTIDE SEQUENCE</scope>
    <source>
        <tissue evidence="1">Leaf</tissue>
    </source>
</reference>
<proteinExistence type="predicted"/>
<protein>
    <submittedName>
        <fullName evidence="1">Uncharacterized protein</fullName>
    </submittedName>
</protein>
<organism evidence="1">
    <name type="scientific">Rhizophora mucronata</name>
    <name type="common">Asiatic mangrove</name>
    <dbReference type="NCBI Taxonomy" id="61149"/>
    <lineage>
        <taxon>Eukaryota</taxon>
        <taxon>Viridiplantae</taxon>
        <taxon>Streptophyta</taxon>
        <taxon>Embryophyta</taxon>
        <taxon>Tracheophyta</taxon>
        <taxon>Spermatophyta</taxon>
        <taxon>Magnoliopsida</taxon>
        <taxon>eudicotyledons</taxon>
        <taxon>Gunneridae</taxon>
        <taxon>Pentapetalae</taxon>
        <taxon>rosids</taxon>
        <taxon>fabids</taxon>
        <taxon>Malpighiales</taxon>
        <taxon>Rhizophoraceae</taxon>
        <taxon>Rhizophora</taxon>
    </lineage>
</organism>
<sequence length="68" mass="7782">MHQIPDIPQAAPRVRPLEFKTSFITRTNTRAYISGEGINKSLCSITLRRVPIRISQLSLCRQQLCPME</sequence>
<dbReference type="EMBL" id="GGEC01086341">
    <property type="protein sequence ID" value="MBX66825.1"/>
    <property type="molecule type" value="Transcribed_RNA"/>
</dbReference>
<dbReference type="AlphaFoldDB" id="A0A2P2QIU0"/>
<evidence type="ECO:0000313" key="1">
    <source>
        <dbReference type="EMBL" id="MBX66825.1"/>
    </source>
</evidence>